<dbReference type="InterPro" id="IPR046841">
    <property type="entry name" value="SpoIVA_middle"/>
</dbReference>
<keyword evidence="6" id="KW-1185">Reference proteome</keyword>
<dbReference type="Pfam" id="PF20439">
    <property type="entry name" value="SpoIVA_C"/>
    <property type="match status" value="1"/>
</dbReference>
<comment type="caution">
    <text evidence="5">The sequence shown here is derived from an EMBL/GenBank/DDBJ whole genome shotgun (WGS) entry which is preliminary data.</text>
</comment>
<name>A0A498CLK9_9FIRM</name>
<dbReference type="Pfam" id="PF20438">
    <property type="entry name" value="SpoIVA_middle"/>
    <property type="match status" value="1"/>
</dbReference>
<dbReference type="NCBIfam" id="TIGR02836">
    <property type="entry name" value="spore_IV_A"/>
    <property type="match status" value="1"/>
</dbReference>
<dbReference type="Proteomes" id="UP000276301">
    <property type="component" value="Unassembled WGS sequence"/>
</dbReference>
<dbReference type="Pfam" id="PF09547">
    <property type="entry name" value="SpoIVA_ATPase"/>
    <property type="match status" value="1"/>
</dbReference>
<dbReference type="SUPFAM" id="SSF52540">
    <property type="entry name" value="P-loop containing nucleoside triphosphate hydrolases"/>
    <property type="match status" value="1"/>
</dbReference>
<keyword evidence="1" id="KW-0067">ATP-binding</keyword>
<dbReference type="GO" id="GO:0030435">
    <property type="term" value="P:sporulation resulting in formation of a cellular spore"/>
    <property type="evidence" value="ECO:0007669"/>
    <property type="project" value="UniProtKB-KW"/>
</dbReference>
<dbReference type="InterPro" id="IPR014201">
    <property type="entry name" value="Spore_IV_A"/>
</dbReference>
<organism evidence="5 6">
    <name type="scientific">Anaerotruncus massiliensis</name>
    <name type="common">ex Liu et al. 2021</name>
    <dbReference type="NCBI Taxonomy" id="2321404"/>
    <lineage>
        <taxon>Bacteria</taxon>
        <taxon>Bacillati</taxon>
        <taxon>Bacillota</taxon>
        <taxon>Clostridia</taxon>
        <taxon>Eubacteriales</taxon>
        <taxon>Oscillospiraceae</taxon>
        <taxon>Anaerotruncus</taxon>
    </lineage>
</organism>
<evidence type="ECO:0000313" key="5">
    <source>
        <dbReference type="EMBL" id="RLL10822.1"/>
    </source>
</evidence>
<evidence type="ECO:0000259" key="3">
    <source>
        <dbReference type="Pfam" id="PF20438"/>
    </source>
</evidence>
<dbReference type="InterPro" id="IPR046840">
    <property type="entry name" value="SpoIVA_C"/>
</dbReference>
<comment type="catalytic activity">
    <reaction evidence="1">
        <text>ATP + H2O = ADP + phosphate + H(+)</text>
        <dbReference type="Rhea" id="RHEA:13065"/>
        <dbReference type="ChEBI" id="CHEBI:15377"/>
        <dbReference type="ChEBI" id="CHEBI:15378"/>
        <dbReference type="ChEBI" id="CHEBI:30616"/>
        <dbReference type="ChEBI" id="CHEBI:43474"/>
        <dbReference type="ChEBI" id="CHEBI:456216"/>
    </reaction>
</comment>
<sequence length="492" mass="54254">MEAQKIYQDIAKRCGGDIYIGVVGPVRTGKSTFIKRFMETLVIPNIGSEFARERATDELPQSAAGRTIMTTEPKFIPEEAVKVTLADNAAFNVRMIDCVGYIVPSSLGYIENEQPRMVVTPWFEKEIPFNLAAEIGTQKVINEHSTIGLVVTTDGSISEIPRSEYEEAEVRVITELRQINKPFVVLLNCTDPASPASQALRAELEERYAVPVVAVNCLNLAEEDIRVILSDVLFQFPVREAAITLPGWVTSLAPDHWLRAELYGAIREAADGVEHIGALKGKIMTLSGCEYVSRVLVDSIDLGSGSAEVSVDLQSDLFYRILGEATGLDIPDESALMPCMIDLAAVKKEYDKVKCALDEVAATGYGIVMPSLEELSLEEPEIVKQGGRYGVRLRASAPSIHMMAANITTEVSPIVGSEKQSEELVHYLLHEFEESPQKIWESNIFGTSLHELVNQGLHNKLYRMPSDARIKLQETVERIINEGCTGLICIIL</sequence>
<comment type="subcellular location">
    <subcellularLocation>
        <location evidence="1">Cytoplasm</location>
    </subcellularLocation>
</comment>
<dbReference type="Gene3D" id="3.40.50.300">
    <property type="entry name" value="P-loop containing nucleotide triphosphate hydrolases"/>
    <property type="match status" value="1"/>
</dbReference>
<dbReference type="RefSeq" id="WP_101549101.1">
    <property type="nucleotide sequence ID" value="NZ_DBFNFR010000068.1"/>
</dbReference>
<dbReference type="InterPro" id="IPR046842">
    <property type="entry name" value="SpoIVA_ATPase"/>
</dbReference>
<proteinExistence type="predicted"/>
<reference evidence="5 6" key="1">
    <citation type="submission" date="2018-10" db="EMBL/GenBank/DDBJ databases">
        <title>Anaerotruncus faecis sp. nov., isolated from human feces.</title>
        <authorList>
            <person name="Wang Y.-J."/>
        </authorList>
    </citation>
    <scope>NUCLEOTIDE SEQUENCE [LARGE SCALE GENOMIC DNA]</scope>
    <source>
        <strain evidence="5 6">22A2-44</strain>
    </source>
</reference>
<accession>A0A498CLK9</accession>
<dbReference type="PIRSF" id="PIRSF007466">
    <property type="entry name" value="SpoIVA"/>
    <property type="match status" value="1"/>
</dbReference>
<feature type="domain" description="Stage IV sporulation protein A middle" evidence="3">
    <location>
        <begin position="238"/>
        <end position="416"/>
    </location>
</feature>
<dbReference type="InterPro" id="IPR027417">
    <property type="entry name" value="P-loop_NTPase"/>
</dbReference>
<dbReference type="AlphaFoldDB" id="A0A498CLK9"/>
<evidence type="ECO:0000256" key="1">
    <source>
        <dbReference type="PIRNR" id="PIRNR007466"/>
    </source>
</evidence>
<keyword evidence="1" id="KW-0749">Sporulation</keyword>
<keyword evidence="1" id="KW-0963">Cytoplasm</keyword>
<keyword evidence="1" id="KW-0378">Hydrolase</keyword>
<dbReference type="GO" id="GO:0005524">
    <property type="term" value="F:ATP binding"/>
    <property type="evidence" value="ECO:0007669"/>
    <property type="project" value="UniProtKB-KW"/>
</dbReference>
<comment type="function">
    <text evidence="1">ATPase. Has a role at an early stage in the morphogenesis of the spore coat.</text>
</comment>
<evidence type="ECO:0000259" key="2">
    <source>
        <dbReference type="Pfam" id="PF09547"/>
    </source>
</evidence>
<keyword evidence="1" id="KW-0547">Nucleotide-binding</keyword>
<dbReference type="EC" id="3.6.1.-" evidence="1"/>
<evidence type="ECO:0000259" key="4">
    <source>
        <dbReference type="Pfam" id="PF20439"/>
    </source>
</evidence>
<dbReference type="GO" id="GO:0005737">
    <property type="term" value="C:cytoplasm"/>
    <property type="evidence" value="ECO:0007669"/>
    <property type="project" value="UniProtKB-SubCell"/>
</dbReference>
<feature type="domain" description="Stage IV sporulation protein A ATPase" evidence="2">
    <location>
        <begin position="1"/>
        <end position="237"/>
    </location>
</feature>
<dbReference type="EMBL" id="RCHT01000012">
    <property type="protein sequence ID" value="RLL10822.1"/>
    <property type="molecule type" value="Genomic_DNA"/>
</dbReference>
<feature type="domain" description="Sporulation stage IV protein A C-terminal" evidence="4">
    <location>
        <begin position="417"/>
        <end position="492"/>
    </location>
</feature>
<evidence type="ECO:0000313" key="6">
    <source>
        <dbReference type="Proteomes" id="UP000276301"/>
    </source>
</evidence>
<protein>
    <recommendedName>
        <fullName evidence="1">Stage IV sporulation protein A</fullName>
        <ecNumber evidence="1">3.6.1.-</ecNumber>
    </recommendedName>
    <alternativeName>
        <fullName evidence="1">Coat morphogenetic protein SpoIVA</fullName>
    </alternativeName>
</protein>
<gene>
    <name evidence="5" type="primary">spoIVA</name>
    <name evidence="5" type="ORF">D4A47_07985</name>
</gene>
<dbReference type="GO" id="GO:0016887">
    <property type="term" value="F:ATP hydrolysis activity"/>
    <property type="evidence" value="ECO:0007669"/>
    <property type="project" value="InterPro"/>
</dbReference>